<proteinExistence type="predicted"/>
<name>A0ABQ9UXH3_SAGOE</name>
<comment type="caution">
    <text evidence="1">The sequence shown here is derived from an EMBL/GenBank/DDBJ whole genome shotgun (WGS) entry which is preliminary data.</text>
</comment>
<evidence type="ECO:0000313" key="2">
    <source>
        <dbReference type="Proteomes" id="UP001266305"/>
    </source>
</evidence>
<reference evidence="1 2" key="1">
    <citation type="submission" date="2023-05" db="EMBL/GenBank/DDBJ databases">
        <title>B98-5 Cell Line De Novo Hybrid Assembly: An Optical Mapping Approach.</title>
        <authorList>
            <person name="Kananen K."/>
            <person name="Auerbach J.A."/>
            <person name="Kautto E."/>
            <person name="Blachly J.S."/>
        </authorList>
    </citation>
    <scope>NUCLEOTIDE SEQUENCE [LARGE SCALE GENOMIC DNA]</scope>
    <source>
        <strain evidence="1">B95-8</strain>
        <tissue evidence="1">Cell line</tissue>
    </source>
</reference>
<sequence length="365" mass="41170">MCVLPSLVSTCGLLSRHASVYLRMSPVLLLESAQHWLSVGHFWETFMAALMDPPGFSSCDLGRASPSAPSSPLNAWFQASRSVDPSRKKLLDLRWYHHMNSEQQALRKTEKGTCDILKRHDKFLKQESSCREEEEKGVKDAGGEINGYAAEIALKTLYTFHEILQLLLNIYGTRYVLKENSFRIKPNISLWKTHFAFSLSPLTHSVLSIFVLTRRITVPEQRRGGNHHICPVRPLQRVKTLTSIPCISQLLLQLGLDFEVSKCQLRIATSVALGLLQISLEKQPLQALLKSVGFAEDFWETNMYLALPCAVSRILSATVRFLMKSSFLLSGKTTTQKVSTVIVQQLLLQKLPSTLFIYYNWESGG</sequence>
<keyword evidence="2" id="KW-1185">Reference proteome</keyword>
<accession>A0ABQ9UXH3</accession>
<protein>
    <submittedName>
        <fullName evidence="1">Uncharacterized protein</fullName>
    </submittedName>
</protein>
<dbReference type="Proteomes" id="UP001266305">
    <property type="component" value="Unassembled WGS sequence"/>
</dbReference>
<organism evidence="1 2">
    <name type="scientific">Saguinus oedipus</name>
    <name type="common">Cotton-top tamarin</name>
    <name type="synonym">Oedipomidas oedipus</name>
    <dbReference type="NCBI Taxonomy" id="9490"/>
    <lineage>
        <taxon>Eukaryota</taxon>
        <taxon>Metazoa</taxon>
        <taxon>Chordata</taxon>
        <taxon>Craniata</taxon>
        <taxon>Vertebrata</taxon>
        <taxon>Euteleostomi</taxon>
        <taxon>Mammalia</taxon>
        <taxon>Eutheria</taxon>
        <taxon>Euarchontoglires</taxon>
        <taxon>Primates</taxon>
        <taxon>Haplorrhini</taxon>
        <taxon>Platyrrhini</taxon>
        <taxon>Cebidae</taxon>
        <taxon>Callitrichinae</taxon>
        <taxon>Saguinus</taxon>
    </lineage>
</organism>
<gene>
    <name evidence="1" type="ORF">P7K49_019482</name>
</gene>
<evidence type="ECO:0000313" key="1">
    <source>
        <dbReference type="EMBL" id="KAK2101816.1"/>
    </source>
</evidence>
<dbReference type="EMBL" id="JASSZA010000009">
    <property type="protein sequence ID" value="KAK2101816.1"/>
    <property type="molecule type" value="Genomic_DNA"/>
</dbReference>